<dbReference type="Proteomes" id="UP000663421">
    <property type="component" value="Chromosome"/>
</dbReference>
<dbReference type="SUPFAM" id="SSF81606">
    <property type="entry name" value="PP2C-like"/>
    <property type="match status" value="1"/>
</dbReference>
<dbReference type="InterPro" id="IPR036457">
    <property type="entry name" value="PPM-type-like_dom_sf"/>
</dbReference>
<dbReference type="EMBL" id="CP065050">
    <property type="protein sequence ID" value="QPI54100.1"/>
    <property type="molecule type" value="Genomic_DNA"/>
</dbReference>
<evidence type="ECO:0000313" key="6">
    <source>
        <dbReference type="Proteomes" id="UP000663421"/>
    </source>
</evidence>
<dbReference type="PANTHER" id="PTHR43156">
    <property type="entry name" value="STAGE II SPORULATION PROTEIN E-RELATED"/>
    <property type="match status" value="1"/>
</dbReference>
<feature type="region of interest" description="Disordered" evidence="2">
    <location>
        <begin position="1"/>
        <end position="36"/>
    </location>
</feature>
<dbReference type="SUPFAM" id="SSF55781">
    <property type="entry name" value="GAF domain-like"/>
    <property type="match status" value="1"/>
</dbReference>
<reference evidence="5 6" key="1">
    <citation type="submission" date="2020-11" db="EMBL/GenBank/DDBJ databases">
        <title>Complete genome sequence unveiled secondary metabolic potentials in Streptomyces solisilvae HNM0141.</title>
        <authorList>
            <person name="Huang X."/>
        </authorList>
    </citation>
    <scope>NUCLEOTIDE SEQUENCE [LARGE SCALE GENOMIC DNA]</scope>
    <source>
        <strain evidence="5 6">HNM0141</strain>
    </source>
</reference>
<evidence type="ECO:0000313" key="5">
    <source>
        <dbReference type="EMBL" id="QPI54100.1"/>
    </source>
</evidence>
<dbReference type="SMART" id="SM00331">
    <property type="entry name" value="PP2C_SIG"/>
    <property type="match status" value="1"/>
</dbReference>
<accession>A0ABX6VXL4</accession>
<feature type="domain" description="GAF" evidence="3">
    <location>
        <begin position="59"/>
        <end position="219"/>
    </location>
</feature>
<name>A0ABX6VXL4_STRMQ</name>
<proteinExistence type="predicted"/>
<dbReference type="InterPro" id="IPR029016">
    <property type="entry name" value="GAF-like_dom_sf"/>
</dbReference>
<organism evidence="5 6">
    <name type="scientific">Streptomyces malaysiensis</name>
    <dbReference type="NCBI Taxonomy" id="92644"/>
    <lineage>
        <taxon>Bacteria</taxon>
        <taxon>Bacillati</taxon>
        <taxon>Actinomycetota</taxon>
        <taxon>Actinomycetes</taxon>
        <taxon>Kitasatosporales</taxon>
        <taxon>Streptomycetaceae</taxon>
        <taxon>Streptomyces</taxon>
        <taxon>Streptomyces violaceusniger group</taxon>
    </lineage>
</organism>
<sequence length="456" mass="49955">MCADPHESSRRPWAPGGAGAFTAGTRQDERVKERKADTTRMERLALLTEAWAALASTLDLSEGLRRVCRILTRRLGDWCVVDLLREPGRLDRVSVVHRTPEVLPPGRYEGRLPPVPEDAVGPLPRVLRGAGPLLLNDIPPPSQAVNPLHARQLELFHQLEARSAIVSPLRARREVLGALTVSRTDPCHPFTEEDVPLVEDLVRGLAIQVDNARLHQETQHIAERFQRALLPALPEIGHLKMAARYAPSRTTAQVGGDWYDCFVLPKGDTVLVIGDVTGHDLQAAVAMSALRHMLRGIAVDRQEPPGDVLRRLDMANHTLYQNATATCIYALIKGEEQGPWWLEHASAGHLPPLLTTREGDTRYLEGGGGGLLLGMNPELPRPTGRDPLPAHSTLLLFTDGLIERHGESLSHGQTRLRQHTAALARAPLDVFCDELVGGLVTDGTDDIALLALRPTP</sequence>
<gene>
    <name evidence="5" type="ORF">I1A49_03385</name>
</gene>
<evidence type="ECO:0000256" key="1">
    <source>
        <dbReference type="ARBA" id="ARBA00022801"/>
    </source>
</evidence>
<dbReference type="InterPro" id="IPR001932">
    <property type="entry name" value="PPM-type_phosphatase-like_dom"/>
</dbReference>
<dbReference type="SMART" id="SM00065">
    <property type="entry name" value="GAF"/>
    <property type="match status" value="1"/>
</dbReference>
<evidence type="ECO:0000259" key="4">
    <source>
        <dbReference type="SMART" id="SM00331"/>
    </source>
</evidence>
<feature type="compositionally biased region" description="Basic and acidic residues" evidence="2">
    <location>
        <begin position="1"/>
        <end position="10"/>
    </location>
</feature>
<dbReference type="PANTHER" id="PTHR43156:SF2">
    <property type="entry name" value="STAGE II SPORULATION PROTEIN E"/>
    <property type="match status" value="1"/>
</dbReference>
<dbReference type="InterPro" id="IPR052016">
    <property type="entry name" value="Bact_Sigma-Reg"/>
</dbReference>
<dbReference type="Gene3D" id="3.30.450.40">
    <property type="match status" value="1"/>
</dbReference>
<dbReference type="InterPro" id="IPR003018">
    <property type="entry name" value="GAF"/>
</dbReference>
<dbReference type="Pfam" id="PF01590">
    <property type="entry name" value="GAF"/>
    <property type="match status" value="1"/>
</dbReference>
<dbReference type="Gene3D" id="3.60.40.10">
    <property type="entry name" value="PPM-type phosphatase domain"/>
    <property type="match status" value="1"/>
</dbReference>
<feature type="domain" description="PPM-type phosphatase" evidence="4">
    <location>
        <begin position="236"/>
        <end position="454"/>
    </location>
</feature>
<feature type="compositionally biased region" description="Basic and acidic residues" evidence="2">
    <location>
        <begin position="26"/>
        <end position="36"/>
    </location>
</feature>
<protein>
    <submittedName>
        <fullName evidence="5">SpoIIE family protein phosphatase</fullName>
    </submittedName>
</protein>
<evidence type="ECO:0000259" key="3">
    <source>
        <dbReference type="SMART" id="SM00065"/>
    </source>
</evidence>
<evidence type="ECO:0000256" key="2">
    <source>
        <dbReference type="SAM" id="MobiDB-lite"/>
    </source>
</evidence>
<keyword evidence="6" id="KW-1185">Reference proteome</keyword>
<keyword evidence="1" id="KW-0378">Hydrolase</keyword>
<dbReference type="Pfam" id="PF07228">
    <property type="entry name" value="SpoIIE"/>
    <property type="match status" value="1"/>
</dbReference>